<dbReference type="EMBL" id="JASAOG010000042">
    <property type="protein sequence ID" value="KAK0059370.1"/>
    <property type="molecule type" value="Genomic_DNA"/>
</dbReference>
<gene>
    <name evidence="1" type="ORF">Bpfe_011139</name>
</gene>
<reference evidence="1" key="2">
    <citation type="submission" date="2023-04" db="EMBL/GenBank/DDBJ databases">
        <authorList>
            <person name="Bu L."/>
            <person name="Lu L."/>
            <person name="Laidemitt M.R."/>
            <person name="Zhang S.M."/>
            <person name="Mutuku M."/>
            <person name="Mkoji G."/>
            <person name="Steinauer M."/>
            <person name="Loker E.S."/>
        </authorList>
    </citation>
    <scope>NUCLEOTIDE SEQUENCE</scope>
    <source>
        <strain evidence="1">KasaAsao</strain>
        <tissue evidence="1">Whole Snail</tissue>
    </source>
</reference>
<dbReference type="Proteomes" id="UP001233172">
    <property type="component" value="Unassembled WGS sequence"/>
</dbReference>
<sequence length="109" mass="12287">MRQRHMLFPSFHNALWFPMMSPTSLMSATSLMAPTSLMVPTSLMSPTSLMAPILRHTSPHSYPSPCTLSPSDMPPTHCMHTARNYISFFSSYKFIPEFKAFITPALYLG</sequence>
<dbReference type="AlphaFoldDB" id="A0AAD8BT62"/>
<protein>
    <submittedName>
        <fullName evidence="1">Uncharacterized protein</fullName>
    </submittedName>
</protein>
<keyword evidence="2" id="KW-1185">Reference proteome</keyword>
<accession>A0AAD8BT62</accession>
<reference evidence="1" key="1">
    <citation type="journal article" date="2023" name="PLoS Negl. Trop. Dis.">
        <title>A genome sequence for Biomphalaria pfeifferi, the major vector snail for the human-infecting parasite Schistosoma mansoni.</title>
        <authorList>
            <person name="Bu L."/>
            <person name="Lu L."/>
            <person name="Laidemitt M.R."/>
            <person name="Zhang S.M."/>
            <person name="Mutuku M."/>
            <person name="Mkoji G."/>
            <person name="Steinauer M."/>
            <person name="Loker E.S."/>
        </authorList>
    </citation>
    <scope>NUCLEOTIDE SEQUENCE</scope>
    <source>
        <strain evidence="1">KasaAsao</strain>
    </source>
</reference>
<evidence type="ECO:0000313" key="1">
    <source>
        <dbReference type="EMBL" id="KAK0059370.1"/>
    </source>
</evidence>
<name>A0AAD8BT62_BIOPF</name>
<organism evidence="1 2">
    <name type="scientific">Biomphalaria pfeifferi</name>
    <name type="common">Bloodfluke planorb</name>
    <name type="synonym">Freshwater snail</name>
    <dbReference type="NCBI Taxonomy" id="112525"/>
    <lineage>
        <taxon>Eukaryota</taxon>
        <taxon>Metazoa</taxon>
        <taxon>Spiralia</taxon>
        <taxon>Lophotrochozoa</taxon>
        <taxon>Mollusca</taxon>
        <taxon>Gastropoda</taxon>
        <taxon>Heterobranchia</taxon>
        <taxon>Euthyneura</taxon>
        <taxon>Panpulmonata</taxon>
        <taxon>Hygrophila</taxon>
        <taxon>Lymnaeoidea</taxon>
        <taxon>Planorbidae</taxon>
        <taxon>Biomphalaria</taxon>
    </lineage>
</organism>
<proteinExistence type="predicted"/>
<evidence type="ECO:0000313" key="2">
    <source>
        <dbReference type="Proteomes" id="UP001233172"/>
    </source>
</evidence>
<comment type="caution">
    <text evidence="1">The sequence shown here is derived from an EMBL/GenBank/DDBJ whole genome shotgun (WGS) entry which is preliminary data.</text>
</comment>